<evidence type="ECO:0000313" key="2">
    <source>
        <dbReference type="Proteomes" id="UP000017052"/>
    </source>
</evidence>
<organism evidence="1 2">
    <name type="scientific">Propionibacterium acidifaciens F0233</name>
    <dbReference type="NCBI Taxonomy" id="553198"/>
    <lineage>
        <taxon>Bacteria</taxon>
        <taxon>Bacillati</taxon>
        <taxon>Actinomycetota</taxon>
        <taxon>Actinomycetes</taxon>
        <taxon>Propionibacteriales</taxon>
        <taxon>Propionibacteriaceae</taxon>
        <taxon>Propionibacterium</taxon>
    </lineage>
</organism>
<keyword evidence="2" id="KW-1185">Reference proteome</keyword>
<evidence type="ECO:0000313" key="1">
    <source>
        <dbReference type="EMBL" id="ERK51631.1"/>
    </source>
</evidence>
<dbReference type="EMBL" id="ACVN02000273">
    <property type="protein sequence ID" value="ERK51631.1"/>
    <property type="molecule type" value="Genomic_DNA"/>
</dbReference>
<sequence>MHPWNPPDFSMEWRVRPLLLLLRSLRHMDCTEIRPHIRISCHGPANLFITPISSWRPDMISPGCDDTVHTVGPSGP</sequence>
<gene>
    <name evidence="1" type="ORF">HMPREF0682_1158</name>
</gene>
<proteinExistence type="predicted"/>
<name>U2Q5I6_9ACTN</name>
<dbReference type="Proteomes" id="UP000017052">
    <property type="component" value="Unassembled WGS sequence"/>
</dbReference>
<reference evidence="1" key="1">
    <citation type="submission" date="2013-08" db="EMBL/GenBank/DDBJ databases">
        <authorList>
            <person name="Durkin A.S."/>
            <person name="Haft D.R."/>
            <person name="McCorrison J."/>
            <person name="Torralba M."/>
            <person name="Gillis M."/>
            <person name="Haft D.H."/>
            <person name="Methe B."/>
            <person name="Sutton G."/>
            <person name="Nelson K.E."/>
        </authorList>
    </citation>
    <scope>NUCLEOTIDE SEQUENCE [LARGE SCALE GENOMIC DNA]</scope>
    <source>
        <strain evidence="1">F0233</strain>
    </source>
</reference>
<dbReference type="AlphaFoldDB" id="U2Q5I6"/>
<accession>U2Q5I6</accession>
<protein>
    <submittedName>
        <fullName evidence="1">Uncharacterized protein</fullName>
    </submittedName>
</protein>
<comment type="caution">
    <text evidence="1">The sequence shown here is derived from an EMBL/GenBank/DDBJ whole genome shotgun (WGS) entry which is preliminary data.</text>
</comment>